<gene>
    <name evidence="1" type="primary">BnaC05g35050D</name>
    <name evidence="1" type="ORF">GSBRNA2T00026710001</name>
</gene>
<dbReference type="Proteomes" id="UP000028999">
    <property type="component" value="Unassembled WGS sequence"/>
</dbReference>
<name>A0A078GGI8_BRANA</name>
<dbReference type="PaxDb" id="3708-A0A078GGI8"/>
<evidence type="ECO:0000313" key="2">
    <source>
        <dbReference type="Proteomes" id="UP000028999"/>
    </source>
</evidence>
<accession>A0A078GGI8</accession>
<reference evidence="1 2" key="1">
    <citation type="journal article" date="2014" name="Science">
        <title>Plant genetics. Early allopolyploid evolution in the post-Neolithic Brassica napus oilseed genome.</title>
        <authorList>
            <person name="Chalhoub B."/>
            <person name="Denoeud F."/>
            <person name="Liu S."/>
            <person name="Parkin I.A."/>
            <person name="Tang H."/>
            <person name="Wang X."/>
            <person name="Chiquet J."/>
            <person name="Belcram H."/>
            <person name="Tong C."/>
            <person name="Samans B."/>
            <person name="Correa M."/>
            <person name="Da Silva C."/>
            <person name="Just J."/>
            <person name="Falentin C."/>
            <person name="Koh C.S."/>
            <person name="Le Clainche I."/>
            <person name="Bernard M."/>
            <person name="Bento P."/>
            <person name="Noel B."/>
            <person name="Labadie K."/>
            <person name="Alberti A."/>
            <person name="Charles M."/>
            <person name="Arnaud D."/>
            <person name="Guo H."/>
            <person name="Daviaud C."/>
            <person name="Alamery S."/>
            <person name="Jabbari K."/>
            <person name="Zhao M."/>
            <person name="Edger P.P."/>
            <person name="Chelaifa H."/>
            <person name="Tack D."/>
            <person name="Lassalle G."/>
            <person name="Mestiri I."/>
            <person name="Schnel N."/>
            <person name="Le Paslier M.C."/>
            <person name="Fan G."/>
            <person name="Renault V."/>
            <person name="Bayer P.E."/>
            <person name="Golicz A.A."/>
            <person name="Manoli S."/>
            <person name="Lee T.H."/>
            <person name="Thi V.H."/>
            <person name="Chalabi S."/>
            <person name="Hu Q."/>
            <person name="Fan C."/>
            <person name="Tollenaere R."/>
            <person name="Lu Y."/>
            <person name="Battail C."/>
            <person name="Shen J."/>
            <person name="Sidebottom C.H."/>
            <person name="Wang X."/>
            <person name="Canaguier A."/>
            <person name="Chauveau A."/>
            <person name="Berard A."/>
            <person name="Deniot G."/>
            <person name="Guan M."/>
            <person name="Liu Z."/>
            <person name="Sun F."/>
            <person name="Lim Y.P."/>
            <person name="Lyons E."/>
            <person name="Town C.D."/>
            <person name="Bancroft I."/>
            <person name="Wang X."/>
            <person name="Meng J."/>
            <person name="Ma J."/>
            <person name="Pires J.C."/>
            <person name="King G.J."/>
            <person name="Brunel D."/>
            <person name="Delourme R."/>
            <person name="Renard M."/>
            <person name="Aury J.M."/>
            <person name="Adams K.L."/>
            <person name="Batley J."/>
            <person name="Snowdon R.J."/>
            <person name="Tost J."/>
            <person name="Edwards D."/>
            <person name="Zhou Y."/>
            <person name="Hua W."/>
            <person name="Sharpe A.G."/>
            <person name="Paterson A.H."/>
            <person name="Guan C."/>
            <person name="Wincker P."/>
        </authorList>
    </citation>
    <scope>NUCLEOTIDE SEQUENCE [LARGE SCALE GENOMIC DNA]</scope>
    <source>
        <strain evidence="2">cv. Darmor-bzh</strain>
    </source>
</reference>
<evidence type="ECO:0000313" key="1">
    <source>
        <dbReference type="EMBL" id="CDY24449.1"/>
    </source>
</evidence>
<sequence length="22" mass="2715">MSLQYPLLFPYGEYGYDERIPY</sequence>
<dbReference type="AlphaFoldDB" id="A0A078GGI8"/>
<keyword evidence="2" id="KW-1185">Reference proteome</keyword>
<proteinExistence type="predicted"/>
<organism evidence="1 2">
    <name type="scientific">Brassica napus</name>
    <name type="common">Rape</name>
    <dbReference type="NCBI Taxonomy" id="3708"/>
    <lineage>
        <taxon>Eukaryota</taxon>
        <taxon>Viridiplantae</taxon>
        <taxon>Streptophyta</taxon>
        <taxon>Embryophyta</taxon>
        <taxon>Tracheophyta</taxon>
        <taxon>Spermatophyta</taxon>
        <taxon>Magnoliopsida</taxon>
        <taxon>eudicotyledons</taxon>
        <taxon>Gunneridae</taxon>
        <taxon>Pentapetalae</taxon>
        <taxon>rosids</taxon>
        <taxon>malvids</taxon>
        <taxon>Brassicales</taxon>
        <taxon>Brassicaceae</taxon>
        <taxon>Brassiceae</taxon>
        <taxon>Brassica</taxon>
    </lineage>
</organism>
<dbReference type="EMBL" id="LK032159">
    <property type="protein sequence ID" value="CDY24449.1"/>
    <property type="molecule type" value="Genomic_DNA"/>
</dbReference>
<protein>
    <submittedName>
        <fullName evidence="1">BnaC05g35050D protein</fullName>
    </submittedName>
</protein>
<dbReference type="Gramene" id="CDY24449">
    <property type="protein sequence ID" value="CDY24449"/>
    <property type="gene ID" value="GSBRNA2T00026710001"/>
</dbReference>